<dbReference type="VEuPathDB" id="FungiDB:MUCCIDRAFT_156849"/>
<dbReference type="EMBL" id="AMYB01000007">
    <property type="protein sequence ID" value="OAC99681.1"/>
    <property type="molecule type" value="Genomic_DNA"/>
</dbReference>
<reference evidence="2 3" key="1">
    <citation type="submission" date="2015-06" db="EMBL/GenBank/DDBJ databases">
        <title>Expansion of signal transduction pathways in fungi by whole-genome duplication.</title>
        <authorList>
            <consortium name="DOE Joint Genome Institute"/>
            <person name="Corrochano L.M."/>
            <person name="Kuo A."/>
            <person name="Marcet-Houben M."/>
            <person name="Polaino S."/>
            <person name="Salamov A."/>
            <person name="Villalobos J.M."/>
            <person name="Alvarez M.I."/>
            <person name="Avalos J."/>
            <person name="Benito E.P."/>
            <person name="Benoit I."/>
            <person name="Burger G."/>
            <person name="Camino L.P."/>
            <person name="Canovas D."/>
            <person name="Cerda-Olmedo E."/>
            <person name="Cheng J.-F."/>
            <person name="Dominguez A."/>
            <person name="Elias M."/>
            <person name="Eslava A.P."/>
            <person name="Glaser F."/>
            <person name="Grimwood J."/>
            <person name="Gutierrez G."/>
            <person name="Heitman J."/>
            <person name="Henrissat B."/>
            <person name="Iturriaga E.A."/>
            <person name="Lang B.F."/>
            <person name="Lavin J.L."/>
            <person name="Lee S."/>
            <person name="Li W."/>
            <person name="Lindquist E."/>
            <person name="Lopez-Garcia S."/>
            <person name="Luque E.M."/>
            <person name="Marcos A.T."/>
            <person name="Martin J."/>
            <person name="Mccluskey K."/>
            <person name="Medina H.R."/>
            <person name="Miralles-Duran A."/>
            <person name="Miyazaki A."/>
            <person name="Munoz-Torres E."/>
            <person name="Oguiza J.A."/>
            <person name="Ohm R."/>
            <person name="Olmedo M."/>
            <person name="Orejas M."/>
            <person name="Ortiz-Castellanos L."/>
            <person name="Pisabarro A.G."/>
            <person name="Rodriguez-Romero J."/>
            <person name="Ruiz-Herrera J."/>
            <person name="Ruiz-Vazquez R."/>
            <person name="Sanz C."/>
            <person name="Schackwitz W."/>
            <person name="Schmutz J."/>
            <person name="Shahriari M."/>
            <person name="Shelest E."/>
            <person name="Silva-Franco F."/>
            <person name="Soanes D."/>
            <person name="Syed K."/>
            <person name="Tagua V.G."/>
            <person name="Talbot N.J."/>
            <person name="Thon M."/>
            <person name="De Vries R.P."/>
            <person name="Wiebenga A."/>
            <person name="Yadav J.S."/>
            <person name="Braun E.L."/>
            <person name="Baker S."/>
            <person name="Garre V."/>
            <person name="Horwitz B."/>
            <person name="Torres-Martinez S."/>
            <person name="Idnurm A."/>
            <person name="Herrera-Estrella A."/>
            <person name="Gabaldon T."/>
            <person name="Grigoriev I.V."/>
        </authorList>
    </citation>
    <scope>NUCLEOTIDE SEQUENCE [LARGE SCALE GENOMIC DNA]</scope>
    <source>
        <strain evidence="2 3">CBS 277.49</strain>
    </source>
</reference>
<evidence type="ECO:0000313" key="3">
    <source>
        <dbReference type="Proteomes" id="UP000077051"/>
    </source>
</evidence>
<organism evidence="2 3">
    <name type="scientific">Mucor lusitanicus CBS 277.49</name>
    <dbReference type="NCBI Taxonomy" id="747725"/>
    <lineage>
        <taxon>Eukaryota</taxon>
        <taxon>Fungi</taxon>
        <taxon>Fungi incertae sedis</taxon>
        <taxon>Mucoromycota</taxon>
        <taxon>Mucoromycotina</taxon>
        <taxon>Mucoromycetes</taxon>
        <taxon>Mucorales</taxon>
        <taxon>Mucorineae</taxon>
        <taxon>Mucoraceae</taxon>
        <taxon>Mucor</taxon>
    </lineage>
</organism>
<accession>A0A168QEY9</accession>
<protein>
    <submittedName>
        <fullName evidence="2">Uncharacterized protein</fullName>
    </submittedName>
</protein>
<proteinExistence type="predicted"/>
<dbReference type="Proteomes" id="UP000077051">
    <property type="component" value="Unassembled WGS sequence"/>
</dbReference>
<gene>
    <name evidence="2" type="ORF">MUCCIDRAFT_155106</name>
    <name evidence="1" type="ORF">MUCCIDRAFT_156849</name>
</gene>
<evidence type="ECO:0000313" key="2">
    <source>
        <dbReference type="EMBL" id="OAD09145.1"/>
    </source>
</evidence>
<comment type="caution">
    <text evidence="2">The sequence shown here is derived from an EMBL/GenBank/DDBJ whole genome shotgun (WGS) entry which is preliminary data.</text>
</comment>
<dbReference type="EMBL" id="AMYB01000001">
    <property type="protein sequence ID" value="OAD09145.1"/>
    <property type="molecule type" value="Genomic_DNA"/>
</dbReference>
<name>A0A168QEY9_MUCCL</name>
<sequence length="187" mass="21106">MAIIFGYEIDVDGHGARVVPPPLLGQTITVSSTENTNRWVFYGTRPDIMDWMSHHSNIKLENSLFATGRPVTFRTHTEIVIDLLAYSDPEQSTFDYLKSFVATDFEHEKVKVEIRPRVESKDQMIPTLGRVIVASGVYLGDVLDELKQAWYTDRTLFEKAQDLLNDTPGPVHIASTDAPMNVQVNPQ</sequence>
<keyword evidence="3" id="KW-1185">Reference proteome</keyword>
<evidence type="ECO:0000313" key="1">
    <source>
        <dbReference type="EMBL" id="OAC99681.1"/>
    </source>
</evidence>
<dbReference type="OrthoDB" id="2407359at2759"/>
<dbReference type="AlphaFoldDB" id="A0A168QEY9"/>
<dbReference type="VEuPathDB" id="FungiDB:MUCCIDRAFT_155106"/>